<evidence type="ECO:0000256" key="9">
    <source>
        <dbReference type="ARBA" id="ARBA00022989"/>
    </source>
</evidence>
<dbReference type="Ensembl" id="ENSAMXT00005021424.1">
    <property type="protein sequence ID" value="ENSAMXP00005019377.1"/>
    <property type="gene ID" value="ENSAMXG00005009856.1"/>
</dbReference>
<evidence type="ECO:0000256" key="4">
    <source>
        <dbReference type="ARBA" id="ARBA00020831"/>
    </source>
</evidence>
<dbReference type="EC" id="2.-.-.-" evidence="12"/>
<dbReference type="InterPro" id="IPR037671">
    <property type="entry name" value="PIGN_N"/>
</dbReference>
<dbReference type="InterPro" id="IPR017852">
    <property type="entry name" value="GPI_EtnP_transferase_1_C"/>
</dbReference>
<dbReference type="FunFam" id="3.40.720.10:FF:000015">
    <property type="entry name" value="GPI ethanolamine phosphate transferase 1"/>
    <property type="match status" value="1"/>
</dbReference>
<feature type="transmembrane region" description="Helical" evidence="12">
    <location>
        <begin position="603"/>
        <end position="622"/>
    </location>
</feature>
<feature type="domain" description="GPI ethanolamine phosphate transferase 1 C-terminal" evidence="13">
    <location>
        <begin position="398"/>
        <end position="577"/>
    </location>
</feature>
<dbReference type="AlphaFoldDB" id="A0A8B9HYF2"/>
<dbReference type="Gene3D" id="3.40.720.10">
    <property type="entry name" value="Alkaline Phosphatase, subunit A"/>
    <property type="match status" value="1"/>
</dbReference>
<evidence type="ECO:0000256" key="10">
    <source>
        <dbReference type="ARBA" id="ARBA00023136"/>
    </source>
</evidence>
<feature type="transmembrane region" description="Helical" evidence="12">
    <location>
        <begin position="518"/>
        <end position="537"/>
    </location>
</feature>
<feature type="transmembrane region" description="Helical" evidence="12">
    <location>
        <begin position="627"/>
        <end position="645"/>
    </location>
</feature>
<evidence type="ECO:0000256" key="1">
    <source>
        <dbReference type="ARBA" id="ARBA00004477"/>
    </source>
</evidence>
<dbReference type="InterPro" id="IPR002591">
    <property type="entry name" value="Phosphodiest/P_Trfase"/>
</dbReference>
<evidence type="ECO:0000313" key="14">
    <source>
        <dbReference type="Ensembl" id="ENSAMXP00005019377.1"/>
    </source>
</evidence>
<evidence type="ECO:0000256" key="12">
    <source>
        <dbReference type="RuleBase" id="RU367138"/>
    </source>
</evidence>
<name>A0A8B9HYF2_ASTMX</name>
<feature type="transmembrane region" description="Helical" evidence="12">
    <location>
        <begin position="443"/>
        <end position="467"/>
    </location>
</feature>
<dbReference type="GO" id="GO:0051377">
    <property type="term" value="F:mannose-ethanolamine phosphotransferase activity"/>
    <property type="evidence" value="ECO:0007669"/>
    <property type="project" value="UniProtKB-UniRule"/>
</dbReference>
<evidence type="ECO:0000256" key="8">
    <source>
        <dbReference type="ARBA" id="ARBA00022824"/>
    </source>
</evidence>
<feature type="transmembrane region" description="Helical" evidence="12">
    <location>
        <begin position="409"/>
        <end position="431"/>
    </location>
</feature>
<reference evidence="14" key="1">
    <citation type="submission" date="2025-08" db="UniProtKB">
        <authorList>
            <consortium name="Ensembl"/>
        </authorList>
    </citation>
    <scope>IDENTIFICATION</scope>
</reference>
<keyword evidence="5 12" id="KW-0337">GPI-anchor biosynthesis</keyword>
<keyword evidence="10 12" id="KW-0472">Membrane</keyword>
<dbReference type="InterPro" id="IPR017850">
    <property type="entry name" value="Alkaline_phosphatase_core_sf"/>
</dbReference>
<dbReference type="Pfam" id="PF04987">
    <property type="entry name" value="PigN"/>
    <property type="match status" value="2"/>
</dbReference>
<dbReference type="CDD" id="cd16020">
    <property type="entry name" value="GPI_EPT_1"/>
    <property type="match status" value="1"/>
</dbReference>
<dbReference type="PANTHER" id="PTHR12250">
    <property type="entry name" value="PHOSPHATIDYLINOSITOL GLYCAN, CLASS N"/>
    <property type="match status" value="1"/>
</dbReference>
<comment type="pathway">
    <text evidence="2 12">Glycolipid biosynthesis; glycosylphosphatidylinositol-anchor biosynthesis.</text>
</comment>
<evidence type="ECO:0000256" key="5">
    <source>
        <dbReference type="ARBA" id="ARBA00022502"/>
    </source>
</evidence>
<evidence type="ECO:0000256" key="11">
    <source>
        <dbReference type="ARBA" id="ARBA00023180"/>
    </source>
</evidence>
<keyword evidence="11" id="KW-0325">Glycoprotein</keyword>
<dbReference type="GO" id="GO:0005789">
    <property type="term" value="C:endoplasmic reticulum membrane"/>
    <property type="evidence" value="ECO:0007669"/>
    <property type="project" value="UniProtKB-SubCell"/>
</dbReference>
<keyword evidence="7 12" id="KW-0812">Transmembrane</keyword>
<evidence type="ECO:0000256" key="3">
    <source>
        <dbReference type="ARBA" id="ARBA00008400"/>
    </source>
</evidence>
<protein>
    <recommendedName>
        <fullName evidence="4 12">GPI ethanolamine phosphate transferase 1</fullName>
        <ecNumber evidence="12">2.-.-.-</ecNumber>
    </recommendedName>
</protein>
<evidence type="ECO:0000259" key="13">
    <source>
        <dbReference type="Pfam" id="PF04987"/>
    </source>
</evidence>
<comment type="similarity">
    <text evidence="3 12">Belongs to the PIGG/PIGN/PIGO family. PIGN subfamily.</text>
</comment>
<proteinExistence type="inferred from homology"/>
<dbReference type="InterPro" id="IPR007070">
    <property type="entry name" value="GPI_EtnP_transferase_1"/>
</dbReference>
<dbReference type="SUPFAM" id="SSF53649">
    <property type="entry name" value="Alkaline phosphatase-like"/>
    <property type="match status" value="1"/>
</dbReference>
<sequence>MITFFLVGLLVHVVFFISIFDIYFTSPLVHGMTPQHVSLPPPAKRLVLFVADGLRADSLFKPDINGTTRAPYIRNIIQNRGTWGVSHTRVPTESRPGHVALIAGFYEDVSAVAKGWKENPVEFDSVFNESRHTWCWGSPDILPMFAKGATGDHVHTYTYPATMEDFASTDASKLDTWVFDEVKVFLNSAKQNETLLSKLHEEQNVFFLHLLGIDTNGHAHRPMSTEYLDNIGLVDAGVAEMVSVFEEFFGNDGKTAYVFTADHGMTNWGSHGASHPSETLTPLVAWGAGVQTAQKADIAALMSSLIGVPIPLNSVGVLPLQYLNNSQHFKAENMYANAIQILEQFKVGSTCFLGVEVWKILTDSKQMDFMRHAREMIQKGQFKDAINLCDLLISQAMEGLSYYHTYDRFFLGSSVVLGFVGWTSYVVLVILKTHMPGRSVGKVFLCIGLLVTLFLLLQASPFTYYIYCLLPVPVWYSVIKEFGTFVDLIRSIPSLPLSKCCGYFVLVTFGIELLVVSFFYRAMLTLGLITLTLWPFVSGLHRRAKVTQTTLSWVLSCLCLAAFPLLPVVGREPNTNYMIQVALCAYVLASTHSSLQLKQGLPLFNQLISWSTLVSSFFVPLLTSTRLFHRLLSILLSLICVYLLLSTGYEALFPPALSWLMFVWINMEQDAMDTQGASSRTEVSPKNSLCLEIVSSFTQVFFIIIAFFGTGNIASINSFDPASVYCFLTVFNPFIMGGLLMWKVLIPFIIVMCTFETVQVSTRLSSRSLFLIVLVISDLMALHFFFLVKDHGSWLDIGTSISHYVIVMSMTIFLMLLSVMTHILTSKRILIGRRLKMHFK</sequence>
<feature type="domain" description="GPI ethanolamine phosphate transferase 1 C-terminal" evidence="13">
    <location>
        <begin position="578"/>
        <end position="793"/>
    </location>
</feature>
<dbReference type="GO" id="GO:0006506">
    <property type="term" value="P:GPI anchor biosynthetic process"/>
    <property type="evidence" value="ECO:0007669"/>
    <property type="project" value="UniProtKB-UniPathway"/>
</dbReference>
<feature type="transmembrane region" description="Helical" evidence="12">
    <location>
        <begin position="549"/>
        <end position="569"/>
    </location>
</feature>
<feature type="transmembrane region" description="Helical" evidence="12">
    <location>
        <begin position="734"/>
        <end position="757"/>
    </location>
</feature>
<feature type="transmembrane region" description="Helical" evidence="12">
    <location>
        <begin position="801"/>
        <end position="824"/>
    </location>
</feature>
<comment type="function">
    <text evidence="12">Ethanolamine phosphate transferase involved in glycosylphosphatidylinositol-anchor biosynthesis. Transfers ethanolamine phosphate to the first alpha-1,4-linked mannose of the glycosylphosphatidylinositol precursor of GPI-anchor.</text>
</comment>
<accession>A0A8B9HYF2</accession>
<comment type="subcellular location">
    <subcellularLocation>
        <location evidence="1 12">Endoplasmic reticulum membrane</location>
        <topology evidence="1 12">Multi-pass membrane protein</topology>
    </subcellularLocation>
</comment>
<comment type="caution">
    <text evidence="12">Lacks conserved residue(s) required for the propagation of feature annotation.</text>
</comment>
<dbReference type="PANTHER" id="PTHR12250:SF0">
    <property type="entry name" value="GPI ETHANOLAMINE PHOSPHATE TRANSFERASE 1"/>
    <property type="match status" value="1"/>
</dbReference>
<feature type="transmembrane region" description="Helical" evidence="12">
    <location>
        <begin position="769"/>
        <end position="789"/>
    </location>
</feature>
<dbReference type="UniPathway" id="UPA00196"/>
<keyword evidence="6 12" id="KW-0808">Transferase</keyword>
<dbReference type="Pfam" id="PF01663">
    <property type="entry name" value="Phosphodiest"/>
    <property type="match status" value="1"/>
</dbReference>
<organism evidence="14 15">
    <name type="scientific">Astyanax mexicanus</name>
    <name type="common">Blind cave fish</name>
    <name type="synonym">Astyanax fasciatus mexicanus</name>
    <dbReference type="NCBI Taxonomy" id="7994"/>
    <lineage>
        <taxon>Eukaryota</taxon>
        <taxon>Metazoa</taxon>
        <taxon>Chordata</taxon>
        <taxon>Craniata</taxon>
        <taxon>Vertebrata</taxon>
        <taxon>Euteleostomi</taxon>
        <taxon>Actinopterygii</taxon>
        <taxon>Neopterygii</taxon>
        <taxon>Teleostei</taxon>
        <taxon>Ostariophysi</taxon>
        <taxon>Characiformes</taxon>
        <taxon>Characoidei</taxon>
        <taxon>Acestrorhamphidae</taxon>
        <taxon>Acestrorhamphinae</taxon>
        <taxon>Astyanax</taxon>
    </lineage>
</organism>
<keyword evidence="9 12" id="KW-1133">Transmembrane helix</keyword>
<dbReference type="Proteomes" id="UP000694621">
    <property type="component" value="Unplaced"/>
</dbReference>
<evidence type="ECO:0000313" key="15">
    <source>
        <dbReference type="Proteomes" id="UP000694621"/>
    </source>
</evidence>
<evidence type="ECO:0000256" key="6">
    <source>
        <dbReference type="ARBA" id="ARBA00022679"/>
    </source>
</evidence>
<evidence type="ECO:0000256" key="7">
    <source>
        <dbReference type="ARBA" id="ARBA00022692"/>
    </source>
</evidence>
<evidence type="ECO:0000256" key="2">
    <source>
        <dbReference type="ARBA" id="ARBA00004687"/>
    </source>
</evidence>
<keyword evidence="8 12" id="KW-0256">Endoplasmic reticulum</keyword>